<dbReference type="Proteomes" id="UP000271889">
    <property type="component" value="Unassembled WGS sequence"/>
</dbReference>
<proteinExistence type="predicted"/>
<dbReference type="AlphaFoldDB" id="A0A3P7MV63"/>
<keyword evidence="2" id="KW-1185">Reference proteome</keyword>
<evidence type="ECO:0000313" key="2">
    <source>
        <dbReference type="Proteomes" id="UP000271889"/>
    </source>
</evidence>
<dbReference type="EMBL" id="UYRV01111552">
    <property type="protein sequence ID" value="VDN26837.1"/>
    <property type="molecule type" value="Genomic_DNA"/>
</dbReference>
<name>A0A3P7MV63_CYLGO</name>
<organism evidence="1 2">
    <name type="scientific">Cylicostephanus goldi</name>
    <name type="common">Nematode worm</name>
    <dbReference type="NCBI Taxonomy" id="71465"/>
    <lineage>
        <taxon>Eukaryota</taxon>
        <taxon>Metazoa</taxon>
        <taxon>Ecdysozoa</taxon>
        <taxon>Nematoda</taxon>
        <taxon>Chromadorea</taxon>
        <taxon>Rhabditida</taxon>
        <taxon>Rhabditina</taxon>
        <taxon>Rhabditomorpha</taxon>
        <taxon>Strongyloidea</taxon>
        <taxon>Strongylidae</taxon>
        <taxon>Cylicostephanus</taxon>
    </lineage>
</organism>
<gene>
    <name evidence="1" type="ORF">CGOC_LOCUS10502</name>
</gene>
<protein>
    <submittedName>
        <fullName evidence="1">Uncharacterized protein</fullName>
    </submittedName>
</protein>
<sequence length="68" mass="7900">MCSSVRASMETLVIKEHFRILAWHDMLKNFAQNEITKMGLDTLVQPVIWDYSESLATVERMQAPKMKT</sequence>
<evidence type="ECO:0000313" key="1">
    <source>
        <dbReference type="EMBL" id="VDN26837.1"/>
    </source>
</evidence>
<dbReference type="OrthoDB" id="5863259at2759"/>
<accession>A0A3P7MV63</accession>
<reference evidence="1 2" key="1">
    <citation type="submission" date="2018-11" db="EMBL/GenBank/DDBJ databases">
        <authorList>
            <consortium name="Pathogen Informatics"/>
        </authorList>
    </citation>
    <scope>NUCLEOTIDE SEQUENCE [LARGE SCALE GENOMIC DNA]</scope>
</reference>